<dbReference type="PANTHER" id="PTHR14684:SF2">
    <property type="entry name" value="THIOREDOXIN DOMAIN-CONTAINING PROTEIN 15"/>
    <property type="match status" value="1"/>
</dbReference>
<dbReference type="Gene3D" id="3.40.30.10">
    <property type="entry name" value="Glutaredoxin"/>
    <property type="match status" value="1"/>
</dbReference>
<dbReference type="GO" id="GO:0008124">
    <property type="term" value="F:4-alpha-hydroxytetrahydrobiopterin dehydratase activity"/>
    <property type="evidence" value="ECO:0007669"/>
    <property type="project" value="UniProtKB-EC"/>
</dbReference>
<name>A0A9W9ZK90_9CNID</name>
<keyword evidence="2" id="KW-0732">Signal</keyword>
<evidence type="ECO:0000313" key="4">
    <source>
        <dbReference type="EMBL" id="KAJ7382253.1"/>
    </source>
</evidence>
<reference evidence="4" key="1">
    <citation type="submission" date="2023-01" db="EMBL/GenBank/DDBJ databases">
        <title>Genome assembly of the deep-sea coral Lophelia pertusa.</title>
        <authorList>
            <person name="Herrera S."/>
            <person name="Cordes E."/>
        </authorList>
    </citation>
    <scope>NUCLEOTIDE SEQUENCE</scope>
    <source>
        <strain evidence="4">USNM1676648</strain>
        <tissue evidence="4">Polyp</tissue>
    </source>
</reference>
<dbReference type="InterPro" id="IPR013766">
    <property type="entry name" value="Thioredoxin_domain"/>
</dbReference>
<proteinExistence type="predicted"/>
<dbReference type="OrthoDB" id="1899781at2759"/>
<keyword evidence="5" id="KW-1185">Reference proteome</keyword>
<dbReference type="Proteomes" id="UP001163046">
    <property type="component" value="Unassembled WGS sequence"/>
</dbReference>
<dbReference type="SUPFAM" id="SSF52833">
    <property type="entry name" value="Thioredoxin-like"/>
    <property type="match status" value="1"/>
</dbReference>
<dbReference type="GO" id="GO:0060271">
    <property type="term" value="P:cilium assembly"/>
    <property type="evidence" value="ECO:0007669"/>
    <property type="project" value="TreeGrafter"/>
</dbReference>
<keyword evidence="1" id="KW-0472">Membrane</keyword>
<dbReference type="AlphaFoldDB" id="A0A9W9ZK90"/>
<evidence type="ECO:0000256" key="1">
    <source>
        <dbReference type="SAM" id="Phobius"/>
    </source>
</evidence>
<dbReference type="PROSITE" id="PS51352">
    <property type="entry name" value="THIOREDOXIN_2"/>
    <property type="match status" value="1"/>
</dbReference>
<dbReference type="EC" id="4.2.1.96" evidence="4"/>
<feature type="signal peptide" evidence="2">
    <location>
        <begin position="1"/>
        <end position="16"/>
    </location>
</feature>
<dbReference type="InterPro" id="IPR042418">
    <property type="entry name" value="TXNDC15"/>
</dbReference>
<protein>
    <submittedName>
        <fullName evidence="4">Cell redox homeostasis</fullName>
        <ecNumber evidence="4">4.2.1.96</ecNumber>
    </submittedName>
</protein>
<keyword evidence="1" id="KW-1133">Transmembrane helix</keyword>
<dbReference type="Pfam" id="PF00085">
    <property type="entry name" value="Thioredoxin"/>
    <property type="match status" value="1"/>
</dbReference>
<dbReference type="EMBL" id="MU825931">
    <property type="protein sequence ID" value="KAJ7382253.1"/>
    <property type="molecule type" value="Genomic_DNA"/>
</dbReference>
<evidence type="ECO:0000313" key="5">
    <source>
        <dbReference type="Proteomes" id="UP001163046"/>
    </source>
</evidence>
<feature type="domain" description="Thioredoxin" evidence="3">
    <location>
        <begin position="150"/>
        <end position="269"/>
    </location>
</feature>
<evidence type="ECO:0000259" key="3">
    <source>
        <dbReference type="PROSITE" id="PS51352"/>
    </source>
</evidence>
<sequence length="345" mass="38980">MRGTVCALILVKKTLAESFWSAKFSSTCHAHNHNIKHGGQICSLVVFNIYRRLCVFLGRGNSNLSGTDLVKDAEVEEKSVPDVVYNDTIVEVSDVNGTVNETESLDVNGTVSDVNSSEIENSTKDKFELDVVNSTSSGLPKWFCRGRNNSQSNDTLQPKVLIVDAEELLNWINTTDDNNETDTCAVVLFFTQYCPFCAKLAPMYNALGRVYNNLPILAIDAYKQHSLNTRFGVVAVPTILLFHSGKPVLKFNNSITFDDLRMFVKNNTGVEGNFSVQISEEDHVGPLQNKPVEETDYYLLVSALFLLVFGAFMFAKSNYRQLVWDRIQAIQWQRFLQWFRRDKQD</sequence>
<dbReference type="GO" id="GO:0005929">
    <property type="term" value="C:cilium"/>
    <property type="evidence" value="ECO:0007669"/>
    <property type="project" value="TreeGrafter"/>
</dbReference>
<dbReference type="PANTHER" id="PTHR14684">
    <property type="entry name" value="THIOREDOXIN DOMAIN-CONTAINING PROTEIN 15"/>
    <property type="match status" value="1"/>
</dbReference>
<accession>A0A9W9ZK90</accession>
<gene>
    <name evidence="4" type="primary">TXNDC15</name>
    <name evidence="4" type="ORF">OS493_036156</name>
</gene>
<keyword evidence="4" id="KW-0456">Lyase</keyword>
<dbReference type="InterPro" id="IPR036249">
    <property type="entry name" value="Thioredoxin-like_sf"/>
</dbReference>
<feature type="transmembrane region" description="Helical" evidence="1">
    <location>
        <begin position="297"/>
        <end position="315"/>
    </location>
</feature>
<comment type="caution">
    <text evidence="4">The sequence shown here is derived from an EMBL/GenBank/DDBJ whole genome shotgun (WGS) entry which is preliminary data.</text>
</comment>
<keyword evidence="1" id="KW-0812">Transmembrane</keyword>
<organism evidence="4 5">
    <name type="scientific">Desmophyllum pertusum</name>
    <dbReference type="NCBI Taxonomy" id="174260"/>
    <lineage>
        <taxon>Eukaryota</taxon>
        <taxon>Metazoa</taxon>
        <taxon>Cnidaria</taxon>
        <taxon>Anthozoa</taxon>
        <taxon>Hexacorallia</taxon>
        <taxon>Scleractinia</taxon>
        <taxon>Caryophylliina</taxon>
        <taxon>Caryophylliidae</taxon>
        <taxon>Desmophyllum</taxon>
    </lineage>
</organism>
<evidence type="ECO:0000256" key="2">
    <source>
        <dbReference type="SAM" id="SignalP"/>
    </source>
</evidence>
<feature type="chain" id="PRO_5040813954" evidence="2">
    <location>
        <begin position="17"/>
        <end position="345"/>
    </location>
</feature>